<dbReference type="KEGG" id="rti:DC20_08620"/>
<reference evidence="2 3" key="1">
    <citation type="submission" date="2015-08" db="EMBL/GenBank/DDBJ databases">
        <title>Complete genome sequence of Rufibacter tibetensis strain 1351t, a radiation-resistant bacterium from tibet plateau.</title>
        <authorList>
            <person name="Dai J."/>
        </authorList>
    </citation>
    <scope>NUCLEOTIDE SEQUENCE [LARGE SCALE GENOMIC DNA]</scope>
    <source>
        <strain evidence="2 3">1351</strain>
    </source>
</reference>
<feature type="region of interest" description="Disordered" evidence="1">
    <location>
        <begin position="227"/>
        <end position="248"/>
    </location>
</feature>
<dbReference type="STRING" id="512763.DC20_08620"/>
<name>A0A0P0C2V1_9BACT</name>
<organism evidence="2 3">
    <name type="scientific">Rufibacter tibetensis</name>
    <dbReference type="NCBI Taxonomy" id="512763"/>
    <lineage>
        <taxon>Bacteria</taxon>
        <taxon>Pseudomonadati</taxon>
        <taxon>Bacteroidota</taxon>
        <taxon>Cytophagia</taxon>
        <taxon>Cytophagales</taxon>
        <taxon>Hymenobacteraceae</taxon>
        <taxon>Rufibacter</taxon>
    </lineage>
</organism>
<protein>
    <submittedName>
        <fullName evidence="2">Uncharacterized protein</fullName>
    </submittedName>
</protein>
<evidence type="ECO:0000256" key="1">
    <source>
        <dbReference type="SAM" id="MobiDB-lite"/>
    </source>
</evidence>
<dbReference type="PATRIC" id="fig|512763.3.peg.1900"/>
<evidence type="ECO:0000313" key="2">
    <source>
        <dbReference type="EMBL" id="ALI99027.1"/>
    </source>
</evidence>
<dbReference type="Proteomes" id="UP000061382">
    <property type="component" value="Chromosome"/>
</dbReference>
<gene>
    <name evidence="2" type="ORF">DC20_08620</name>
</gene>
<keyword evidence="3" id="KW-1185">Reference proteome</keyword>
<evidence type="ECO:0000313" key="3">
    <source>
        <dbReference type="Proteomes" id="UP000061382"/>
    </source>
</evidence>
<dbReference type="EMBL" id="CP012643">
    <property type="protein sequence ID" value="ALI99027.1"/>
    <property type="molecule type" value="Genomic_DNA"/>
</dbReference>
<accession>A0A0P0C2V1</accession>
<dbReference type="PROSITE" id="PS51257">
    <property type="entry name" value="PROKAR_LIPOPROTEIN"/>
    <property type="match status" value="1"/>
</dbReference>
<proteinExistence type="predicted"/>
<sequence>MLDRRVVPLVNVKHMSTQKIYLVWLPFSLFFLACEPEKLERGKEMAVEAERHKVKRITEEDMEKQAVAAGDTIVRLVEGAFLQLAESQPKEQALFVSEPDKLPTVSSILQRYNATLTRKTFASEAEAKQYLTQAGLMSEKGATQPKAELQVREAMVQYQRPIEIRRRNCASCDEPSLLDYTSSSLDQLRVFSAQGKPDGVEVGQVRGLWLISFPRQKIIEQITLKTKPSRRGRGGFFGKKPAPTQPEQ</sequence>
<dbReference type="AlphaFoldDB" id="A0A0P0C2V1"/>